<dbReference type="InterPro" id="IPR006805">
    <property type="entry name" value="Anth_synth_I_N"/>
</dbReference>
<dbReference type="Proteomes" id="UP000463939">
    <property type="component" value="Chromosome"/>
</dbReference>
<comment type="subunit">
    <text evidence="4 15">Heterotetramer consisting of two non-identical subunits: a beta subunit (TrpG) and a large alpha subunit (TrpE).</text>
</comment>
<dbReference type="AlphaFoldDB" id="A0A809SB02"/>
<evidence type="ECO:0000256" key="2">
    <source>
        <dbReference type="ARBA" id="ARBA00004873"/>
    </source>
</evidence>
<dbReference type="Gene3D" id="3.60.120.10">
    <property type="entry name" value="Anthranilate synthase"/>
    <property type="match status" value="1"/>
</dbReference>
<dbReference type="GO" id="GO:0000162">
    <property type="term" value="P:L-tryptophan biosynthetic process"/>
    <property type="evidence" value="ECO:0007669"/>
    <property type="project" value="UniProtKB-UniPathway"/>
</dbReference>
<dbReference type="PANTHER" id="PTHR11236">
    <property type="entry name" value="AMINOBENZOATE/ANTHRANILATE SYNTHASE"/>
    <property type="match status" value="1"/>
</dbReference>
<evidence type="ECO:0000256" key="10">
    <source>
        <dbReference type="ARBA" id="ARBA00022842"/>
    </source>
</evidence>
<comment type="function">
    <text evidence="13 15">Part of a heterotetrameric complex that catalyzes the two-step biosynthesis of anthranilate, an intermediate in the biosynthesis of L-tryptophan. In the first step, the glutamine-binding beta subunit (TrpG) of anthranilate synthase (AS) provides the glutamine amidotransferase activity which generates ammonia as a substrate that, along with chorismate, is used in the second step, catalyzed by the large alpha subunit of AS (TrpE) to produce anthranilate. In the absence of TrpG, TrpE can synthesize anthranilate directly from chorismate and high concentrations of ammonia.</text>
</comment>
<organism evidence="18 19">
    <name type="scientific">Sulfuriferula nivalis</name>
    <dbReference type="NCBI Taxonomy" id="2675298"/>
    <lineage>
        <taxon>Bacteria</taxon>
        <taxon>Pseudomonadati</taxon>
        <taxon>Pseudomonadota</taxon>
        <taxon>Betaproteobacteria</taxon>
        <taxon>Nitrosomonadales</taxon>
        <taxon>Sulfuricellaceae</taxon>
        <taxon>Sulfuriferula</taxon>
    </lineage>
</organism>
<evidence type="ECO:0000256" key="14">
    <source>
        <dbReference type="ARBA" id="ARBA00047683"/>
    </source>
</evidence>
<comment type="similarity">
    <text evidence="3 15">Belongs to the anthranilate synthase component I family.</text>
</comment>
<gene>
    <name evidence="18" type="primary">trpE_2</name>
    <name evidence="15" type="synonym">trpE</name>
    <name evidence="18" type="ORF">SFSGTM_26800</name>
</gene>
<dbReference type="PRINTS" id="PR00095">
    <property type="entry name" value="ANTSNTHASEI"/>
</dbReference>
<dbReference type="Pfam" id="PF04715">
    <property type="entry name" value="Anth_synt_I_N"/>
    <property type="match status" value="1"/>
</dbReference>
<evidence type="ECO:0000259" key="16">
    <source>
        <dbReference type="Pfam" id="PF00425"/>
    </source>
</evidence>
<dbReference type="UniPathway" id="UPA00035">
    <property type="reaction ID" value="UER00040"/>
</dbReference>
<keyword evidence="11 15" id="KW-0057">Aromatic amino acid biosynthesis</keyword>
<evidence type="ECO:0000313" key="19">
    <source>
        <dbReference type="Proteomes" id="UP000463939"/>
    </source>
</evidence>
<dbReference type="SUPFAM" id="SSF56322">
    <property type="entry name" value="ADC synthase"/>
    <property type="match status" value="1"/>
</dbReference>
<dbReference type="EC" id="4.1.3.27" evidence="5 15"/>
<keyword evidence="12 15" id="KW-0456">Lyase</keyword>
<feature type="domain" description="Anthranilate synthase component I N-terminal" evidence="17">
    <location>
        <begin position="26"/>
        <end position="167"/>
    </location>
</feature>
<keyword evidence="19" id="KW-1185">Reference proteome</keyword>
<dbReference type="NCBIfam" id="TIGR00564">
    <property type="entry name" value="trpE_most"/>
    <property type="match status" value="1"/>
</dbReference>
<dbReference type="InterPro" id="IPR015890">
    <property type="entry name" value="Chorismate_C"/>
</dbReference>
<sequence>MTEQHFFELARQGYNRIPLTRELPADLDTPLSIYLKLANAPYSYLLESVVGGEQFGRYSFIGLPARTVLRVHGHIVTVETDGVKVEQHDSPDPLAFIEDYKKRFKAADLPNLPRFSGGLAGYFGYDTVRYIEKRLAQTHKADTLHTPDSLLLLSEEIVVVDNLSGTLSLIVYVDPLETDAYSNGYNRLNELTQQLNNPLTPPTIDAIAPAEVVSEFGEDAFKAAVLRAQEYILNGDIMQVVLSQRMSRPFHASPLTLYRALRSLNPSPYMFYYDMGGFHVVGASPEILVRLEDDTVTVRPIAGTRPRGSNRESDAALAVELLADPKECAEHLQLLDLGRNDAGRVAVTGSVKVTENMQIERYSHVMHIVSNVEGKLKPGLTAMDVLRATFPAGTVSGAPKVRAMEIIDELEPSKRGIYAGAVGYLSFNGSMDLAIAIRTAVVKDNMLYVQAGAGIVADSVPDSEWIETQNKARAVIRAAELAQAGLTGSGE</sequence>
<evidence type="ECO:0000256" key="1">
    <source>
        <dbReference type="ARBA" id="ARBA00001946"/>
    </source>
</evidence>
<keyword evidence="9 15" id="KW-0822">Tryptophan biosynthesis</keyword>
<evidence type="ECO:0000256" key="15">
    <source>
        <dbReference type="RuleBase" id="RU364045"/>
    </source>
</evidence>
<evidence type="ECO:0000256" key="12">
    <source>
        <dbReference type="ARBA" id="ARBA00023239"/>
    </source>
</evidence>
<keyword evidence="10 15" id="KW-0460">Magnesium</keyword>
<dbReference type="InterPro" id="IPR019999">
    <property type="entry name" value="Anth_synth_I-like"/>
</dbReference>
<evidence type="ECO:0000256" key="9">
    <source>
        <dbReference type="ARBA" id="ARBA00022822"/>
    </source>
</evidence>
<evidence type="ECO:0000256" key="7">
    <source>
        <dbReference type="ARBA" id="ARBA00022605"/>
    </source>
</evidence>
<evidence type="ECO:0000256" key="8">
    <source>
        <dbReference type="ARBA" id="ARBA00022723"/>
    </source>
</evidence>
<comment type="cofactor">
    <cofactor evidence="1 15">
        <name>Mg(2+)</name>
        <dbReference type="ChEBI" id="CHEBI:18420"/>
    </cofactor>
</comment>
<dbReference type="RefSeq" id="WP_162085679.1">
    <property type="nucleotide sequence ID" value="NZ_AP021881.1"/>
</dbReference>
<evidence type="ECO:0000256" key="3">
    <source>
        <dbReference type="ARBA" id="ARBA00009562"/>
    </source>
</evidence>
<evidence type="ECO:0000256" key="11">
    <source>
        <dbReference type="ARBA" id="ARBA00023141"/>
    </source>
</evidence>
<dbReference type="Pfam" id="PF00425">
    <property type="entry name" value="Chorismate_bind"/>
    <property type="match status" value="1"/>
</dbReference>
<comment type="pathway">
    <text evidence="2 15">Amino-acid biosynthesis; L-tryptophan biosynthesis; L-tryptophan from chorismate: step 1/5.</text>
</comment>
<keyword evidence="8 15" id="KW-0479">Metal-binding</keyword>
<protein>
    <recommendedName>
        <fullName evidence="6 15">Anthranilate synthase component 1</fullName>
        <ecNumber evidence="5 15">4.1.3.27</ecNumber>
    </recommendedName>
</protein>
<comment type="catalytic activity">
    <reaction evidence="14 15">
        <text>chorismate + L-glutamine = anthranilate + pyruvate + L-glutamate + H(+)</text>
        <dbReference type="Rhea" id="RHEA:21732"/>
        <dbReference type="ChEBI" id="CHEBI:15361"/>
        <dbReference type="ChEBI" id="CHEBI:15378"/>
        <dbReference type="ChEBI" id="CHEBI:16567"/>
        <dbReference type="ChEBI" id="CHEBI:29748"/>
        <dbReference type="ChEBI" id="CHEBI:29985"/>
        <dbReference type="ChEBI" id="CHEBI:58359"/>
        <dbReference type="EC" id="4.1.3.27"/>
    </reaction>
</comment>
<dbReference type="InterPro" id="IPR005256">
    <property type="entry name" value="Anth_synth_I_PabB"/>
</dbReference>
<evidence type="ECO:0000256" key="4">
    <source>
        <dbReference type="ARBA" id="ARBA00011575"/>
    </source>
</evidence>
<accession>A0A809SB02</accession>
<keyword evidence="7 15" id="KW-0028">Amino-acid biosynthesis</keyword>
<dbReference type="GO" id="GO:0004049">
    <property type="term" value="F:anthranilate synthase activity"/>
    <property type="evidence" value="ECO:0007669"/>
    <property type="project" value="UniProtKB-EC"/>
</dbReference>
<name>A0A809SB02_9PROT</name>
<dbReference type="KEGG" id="sniv:SFSGTM_26800"/>
<proteinExistence type="inferred from homology"/>
<evidence type="ECO:0000256" key="5">
    <source>
        <dbReference type="ARBA" id="ARBA00012266"/>
    </source>
</evidence>
<evidence type="ECO:0000256" key="6">
    <source>
        <dbReference type="ARBA" id="ARBA00020653"/>
    </source>
</evidence>
<evidence type="ECO:0000256" key="13">
    <source>
        <dbReference type="ARBA" id="ARBA00025634"/>
    </source>
</evidence>
<dbReference type="EMBL" id="AP021881">
    <property type="protein sequence ID" value="BBP01972.1"/>
    <property type="molecule type" value="Genomic_DNA"/>
</dbReference>
<dbReference type="InterPro" id="IPR005801">
    <property type="entry name" value="ADC_synthase"/>
</dbReference>
<feature type="domain" description="Chorismate-utilising enzyme C-terminal" evidence="16">
    <location>
        <begin position="219"/>
        <end position="471"/>
    </location>
</feature>
<dbReference type="GO" id="GO:0046872">
    <property type="term" value="F:metal ion binding"/>
    <property type="evidence" value="ECO:0007669"/>
    <property type="project" value="UniProtKB-KW"/>
</dbReference>
<reference evidence="19" key="1">
    <citation type="submission" date="2019-11" db="EMBL/GenBank/DDBJ databases">
        <title>Isolation and characterization of a novel species in the genus Sulfuriferula.</title>
        <authorList>
            <person name="Mochizuki J."/>
            <person name="Kojima H."/>
            <person name="Fukui M."/>
        </authorList>
    </citation>
    <scope>NUCLEOTIDE SEQUENCE [LARGE SCALE GENOMIC DNA]</scope>
    <source>
        <strain evidence="19">SGTM</strain>
    </source>
</reference>
<evidence type="ECO:0000313" key="18">
    <source>
        <dbReference type="EMBL" id="BBP01972.1"/>
    </source>
</evidence>
<evidence type="ECO:0000259" key="17">
    <source>
        <dbReference type="Pfam" id="PF04715"/>
    </source>
</evidence>
<dbReference type="PANTHER" id="PTHR11236:SF48">
    <property type="entry name" value="ISOCHORISMATE SYNTHASE MENF"/>
    <property type="match status" value="1"/>
</dbReference>